<reference evidence="2 3" key="1">
    <citation type="submission" date="2018-08" db="EMBL/GenBank/DDBJ databases">
        <title>Lysobacter sp. zong2l5, whole genome shotgun sequence.</title>
        <authorList>
            <person name="Zhang X."/>
            <person name="Feng G."/>
            <person name="Zhu H."/>
        </authorList>
    </citation>
    <scope>NUCLEOTIDE SEQUENCE [LARGE SCALE GENOMIC DNA]</scope>
    <source>
        <strain evidence="3">zong2l5</strain>
    </source>
</reference>
<keyword evidence="1" id="KW-0472">Membrane</keyword>
<accession>A0A371K775</accession>
<dbReference type="AlphaFoldDB" id="A0A371K775"/>
<proteinExistence type="predicted"/>
<dbReference type="EMBL" id="QTSU01000001">
    <property type="protein sequence ID" value="RDZ29755.1"/>
    <property type="molecule type" value="Genomic_DNA"/>
</dbReference>
<feature type="transmembrane region" description="Helical" evidence="1">
    <location>
        <begin position="43"/>
        <end position="63"/>
    </location>
</feature>
<evidence type="ECO:0000256" key="1">
    <source>
        <dbReference type="SAM" id="Phobius"/>
    </source>
</evidence>
<gene>
    <name evidence="2" type="ORF">DX914_08540</name>
</gene>
<comment type="caution">
    <text evidence="2">The sequence shown here is derived from an EMBL/GenBank/DDBJ whole genome shotgun (WGS) entry which is preliminary data.</text>
</comment>
<feature type="transmembrane region" description="Helical" evidence="1">
    <location>
        <begin position="70"/>
        <end position="88"/>
    </location>
</feature>
<organism evidence="2 3">
    <name type="scientific">Lysobacter silvisoli</name>
    <dbReference type="NCBI Taxonomy" id="2293254"/>
    <lineage>
        <taxon>Bacteria</taxon>
        <taxon>Pseudomonadati</taxon>
        <taxon>Pseudomonadota</taxon>
        <taxon>Gammaproteobacteria</taxon>
        <taxon>Lysobacterales</taxon>
        <taxon>Lysobacteraceae</taxon>
        <taxon>Lysobacter</taxon>
    </lineage>
</organism>
<keyword evidence="1" id="KW-1133">Transmembrane helix</keyword>
<dbReference type="OrthoDB" id="6025681at2"/>
<feature type="transmembrane region" description="Helical" evidence="1">
    <location>
        <begin position="12"/>
        <end position="37"/>
    </location>
</feature>
<evidence type="ECO:0000313" key="3">
    <source>
        <dbReference type="Proteomes" id="UP000264492"/>
    </source>
</evidence>
<dbReference type="Proteomes" id="UP000264492">
    <property type="component" value="Unassembled WGS sequence"/>
</dbReference>
<protein>
    <submittedName>
        <fullName evidence="2">DUF3649 domain-containing protein</fullName>
    </submittedName>
</protein>
<sequence>MPWRYRGAVAVRAFAAVVAGYLLAYASTAFLTVVLPFSRSDRVVAASLLCFAVWCYAAMHAFAAKSAWRALWTLLLAAAALYAVAWAFPGYAARP</sequence>
<keyword evidence="1" id="KW-0812">Transmembrane</keyword>
<name>A0A371K775_9GAMM</name>
<evidence type="ECO:0000313" key="2">
    <source>
        <dbReference type="EMBL" id="RDZ29755.1"/>
    </source>
</evidence>
<keyword evidence="3" id="KW-1185">Reference proteome</keyword>